<keyword evidence="16" id="KW-1185">Reference proteome</keyword>
<evidence type="ECO:0000256" key="4">
    <source>
        <dbReference type="ARBA" id="ARBA00022737"/>
    </source>
</evidence>
<keyword evidence="12" id="KW-0472">Membrane</keyword>
<dbReference type="PANTHER" id="PTHR43289:SF6">
    <property type="entry name" value="SERINE_THREONINE-PROTEIN KINASE NEKL-3"/>
    <property type="match status" value="1"/>
</dbReference>
<evidence type="ECO:0000259" key="13">
    <source>
        <dbReference type="PROSITE" id="PS50011"/>
    </source>
</evidence>
<dbReference type="SMART" id="SM00220">
    <property type="entry name" value="S_TKc"/>
    <property type="match status" value="1"/>
</dbReference>
<keyword evidence="12" id="KW-0812">Transmembrane</keyword>
<evidence type="ECO:0000256" key="6">
    <source>
        <dbReference type="ARBA" id="ARBA00022777"/>
    </source>
</evidence>
<evidence type="ECO:0000256" key="10">
    <source>
        <dbReference type="PROSITE-ProRule" id="PRU10141"/>
    </source>
</evidence>
<evidence type="ECO:0000256" key="1">
    <source>
        <dbReference type="ARBA" id="ARBA00012513"/>
    </source>
</evidence>
<keyword evidence="6 15" id="KW-0418">Kinase</keyword>
<name>A0A927MVU1_9ACTN</name>
<dbReference type="EC" id="2.7.11.1" evidence="1"/>
<comment type="catalytic activity">
    <reaction evidence="9">
        <text>L-seryl-[protein] + ATP = O-phospho-L-seryl-[protein] + ADP + H(+)</text>
        <dbReference type="Rhea" id="RHEA:17989"/>
        <dbReference type="Rhea" id="RHEA-COMP:9863"/>
        <dbReference type="Rhea" id="RHEA-COMP:11604"/>
        <dbReference type="ChEBI" id="CHEBI:15378"/>
        <dbReference type="ChEBI" id="CHEBI:29999"/>
        <dbReference type="ChEBI" id="CHEBI:30616"/>
        <dbReference type="ChEBI" id="CHEBI:83421"/>
        <dbReference type="ChEBI" id="CHEBI:456216"/>
        <dbReference type="EC" id="2.7.11.1"/>
    </reaction>
</comment>
<dbReference type="EMBL" id="JADBEM010000001">
    <property type="protein sequence ID" value="MBE1604225.1"/>
    <property type="molecule type" value="Genomic_DNA"/>
</dbReference>
<keyword evidence="5 10" id="KW-0547">Nucleotide-binding</keyword>
<dbReference type="Proteomes" id="UP000638648">
    <property type="component" value="Unassembled WGS sequence"/>
</dbReference>
<organism evidence="15 16">
    <name type="scientific">Actinopolymorpha pittospori</name>
    <dbReference type="NCBI Taxonomy" id="648752"/>
    <lineage>
        <taxon>Bacteria</taxon>
        <taxon>Bacillati</taxon>
        <taxon>Actinomycetota</taxon>
        <taxon>Actinomycetes</taxon>
        <taxon>Propionibacteriales</taxon>
        <taxon>Actinopolymorphaceae</taxon>
        <taxon>Actinopolymorpha</taxon>
    </lineage>
</organism>
<evidence type="ECO:0000313" key="15">
    <source>
        <dbReference type="EMBL" id="MBE1604225.1"/>
    </source>
</evidence>
<feature type="transmembrane region" description="Helical" evidence="12">
    <location>
        <begin position="349"/>
        <end position="371"/>
    </location>
</feature>
<dbReference type="FunFam" id="3.30.200.20:FF:000035">
    <property type="entry name" value="Serine/threonine protein kinase Stk1"/>
    <property type="match status" value="1"/>
</dbReference>
<dbReference type="CDD" id="cd14014">
    <property type="entry name" value="STKc_PknB_like"/>
    <property type="match status" value="1"/>
</dbReference>
<dbReference type="NCBIfam" id="NF033483">
    <property type="entry name" value="PknB_PASTA_kin"/>
    <property type="match status" value="1"/>
</dbReference>
<dbReference type="Gene3D" id="1.10.510.10">
    <property type="entry name" value="Transferase(Phosphotransferase) domain 1"/>
    <property type="match status" value="1"/>
</dbReference>
<comment type="catalytic activity">
    <reaction evidence="8">
        <text>L-threonyl-[protein] + ATP = O-phospho-L-threonyl-[protein] + ADP + H(+)</text>
        <dbReference type="Rhea" id="RHEA:46608"/>
        <dbReference type="Rhea" id="RHEA-COMP:11060"/>
        <dbReference type="Rhea" id="RHEA-COMP:11605"/>
        <dbReference type="ChEBI" id="CHEBI:15378"/>
        <dbReference type="ChEBI" id="CHEBI:30013"/>
        <dbReference type="ChEBI" id="CHEBI:30616"/>
        <dbReference type="ChEBI" id="CHEBI:61977"/>
        <dbReference type="ChEBI" id="CHEBI:456216"/>
        <dbReference type="EC" id="2.7.11.1"/>
    </reaction>
</comment>
<proteinExistence type="predicted"/>
<evidence type="ECO:0000256" key="3">
    <source>
        <dbReference type="ARBA" id="ARBA00022679"/>
    </source>
</evidence>
<comment type="caution">
    <text evidence="15">The sequence shown here is derived from an EMBL/GenBank/DDBJ whole genome shotgun (WGS) entry which is preliminary data.</text>
</comment>
<dbReference type="PROSITE" id="PS00108">
    <property type="entry name" value="PROTEIN_KINASE_ST"/>
    <property type="match status" value="1"/>
</dbReference>
<keyword evidence="4" id="KW-0677">Repeat</keyword>
<dbReference type="GO" id="GO:0005524">
    <property type="term" value="F:ATP binding"/>
    <property type="evidence" value="ECO:0007669"/>
    <property type="project" value="UniProtKB-UniRule"/>
</dbReference>
<keyword evidence="3 15" id="KW-0808">Transferase</keyword>
<dbReference type="GO" id="GO:0004674">
    <property type="term" value="F:protein serine/threonine kinase activity"/>
    <property type="evidence" value="ECO:0007669"/>
    <property type="project" value="UniProtKB-KW"/>
</dbReference>
<feature type="domain" description="PASTA" evidence="14">
    <location>
        <begin position="374"/>
        <end position="441"/>
    </location>
</feature>
<feature type="region of interest" description="Disordered" evidence="11">
    <location>
        <begin position="299"/>
        <end position="342"/>
    </location>
</feature>
<evidence type="ECO:0000313" key="16">
    <source>
        <dbReference type="Proteomes" id="UP000638648"/>
    </source>
</evidence>
<accession>A0A927MVU1</accession>
<dbReference type="Pfam" id="PF03793">
    <property type="entry name" value="PASTA"/>
    <property type="match status" value="3"/>
</dbReference>
<evidence type="ECO:0000256" key="11">
    <source>
        <dbReference type="SAM" id="MobiDB-lite"/>
    </source>
</evidence>
<dbReference type="InterPro" id="IPR000719">
    <property type="entry name" value="Prot_kinase_dom"/>
</dbReference>
<dbReference type="PROSITE" id="PS51178">
    <property type="entry name" value="PASTA"/>
    <property type="match status" value="3"/>
</dbReference>
<dbReference type="InterPro" id="IPR017441">
    <property type="entry name" value="Protein_kinase_ATP_BS"/>
</dbReference>
<evidence type="ECO:0000256" key="2">
    <source>
        <dbReference type="ARBA" id="ARBA00022527"/>
    </source>
</evidence>
<evidence type="ECO:0000256" key="8">
    <source>
        <dbReference type="ARBA" id="ARBA00047899"/>
    </source>
</evidence>
<evidence type="ECO:0000256" key="9">
    <source>
        <dbReference type="ARBA" id="ARBA00048679"/>
    </source>
</evidence>
<dbReference type="Gene3D" id="3.30.200.20">
    <property type="entry name" value="Phosphorylase Kinase, domain 1"/>
    <property type="match status" value="1"/>
</dbReference>
<dbReference type="Gene3D" id="3.30.10.20">
    <property type="match status" value="3"/>
</dbReference>
<dbReference type="InterPro" id="IPR011009">
    <property type="entry name" value="Kinase-like_dom_sf"/>
</dbReference>
<reference evidence="15" key="1">
    <citation type="submission" date="2020-10" db="EMBL/GenBank/DDBJ databases">
        <title>Sequencing the genomes of 1000 actinobacteria strains.</title>
        <authorList>
            <person name="Klenk H.-P."/>
        </authorList>
    </citation>
    <scope>NUCLEOTIDE SEQUENCE</scope>
    <source>
        <strain evidence="15">DSM 45354</strain>
    </source>
</reference>
<dbReference type="InterPro" id="IPR008271">
    <property type="entry name" value="Ser/Thr_kinase_AS"/>
</dbReference>
<dbReference type="PANTHER" id="PTHR43289">
    <property type="entry name" value="MITOGEN-ACTIVATED PROTEIN KINASE KINASE KINASE 20-RELATED"/>
    <property type="match status" value="1"/>
</dbReference>
<dbReference type="CDD" id="cd06577">
    <property type="entry name" value="PASTA_pknB"/>
    <property type="match status" value="3"/>
</dbReference>
<feature type="region of interest" description="Disordered" evidence="11">
    <location>
        <begin position="572"/>
        <end position="623"/>
    </location>
</feature>
<dbReference type="SMART" id="SM00740">
    <property type="entry name" value="PASTA"/>
    <property type="match status" value="3"/>
</dbReference>
<feature type="binding site" evidence="10">
    <location>
        <position position="57"/>
    </location>
    <ligand>
        <name>ATP</name>
        <dbReference type="ChEBI" id="CHEBI:30616"/>
    </ligand>
</feature>
<keyword evidence="2" id="KW-0723">Serine/threonine-protein kinase</keyword>
<feature type="domain" description="Protein kinase" evidence="13">
    <location>
        <begin position="28"/>
        <end position="297"/>
    </location>
</feature>
<feature type="region of interest" description="Disordered" evidence="11">
    <location>
        <begin position="474"/>
        <end position="496"/>
    </location>
</feature>
<evidence type="ECO:0000256" key="12">
    <source>
        <dbReference type="SAM" id="Phobius"/>
    </source>
</evidence>
<feature type="domain" description="PASTA" evidence="14">
    <location>
        <begin position="509"/>
        <end position="573"/>
    </location>
</feature>
<evidence type="ECO:0000259" key="14">
    <source>
        <dbReference type="PROSITE" id="PS51178"/>
    </source>
</evidence>
<dbReference type="AlphaFoldDB" id="A0A927MVU1"/>
<evidence type="ECO:0000256" key="5">
    <source>
        <dbReference type="ARBA" id="ARBA00022741"/>
    </source>
</evidence>
<gene>
    <name evidence="15" type="ORF">HEB94_001073</name>
</gene>
<dbReference type="GO" id="GO:0045717">
    <property type="term" value="P:negative regulation of fatty acid biosynthetic process"/>
    <property type="evidence" value="ECO:0007669"/>
    <property type="project" value="UniProtKB-ARBA"/>
</dbReference>
<evidence type="ECO:0000256" key="7">
    <source>
        <dbReference type="ARBA" id="ARBA00022840"/>
    </source>
</evidence>
<dbReference type="PROSITE" id="PS00107">
    <property type="entry name" value="PROTEIN_KINASE_ATP"/>
    <property type="match status" value="1"/>
</dbReference>
<dbReference type="PROSITE" id="PS50011">
    <property type="entry name" value="PROTEIN_KINASE_DOM"/>
    <property type="match status" value="1"/>
</dbReference>
<keyword evidence="7 10" id="KW-0067">ATP-binding</keyword>
<dbReference type="SUPFAM" id="SSF56112">
    <property type="entry name" value="Protein kinase-like (PK-like)"/>
    <property type="match status" value="1"/>
</dbReference>
<dbReference type="FunFam" id="1.10.510.10:FF:000021">
    <property type="entry name" value="Serine/threonine protein kinase"/>
    <property type="match status" value="1"/>
</dbReference>
<dbReference type="InterPro" id="IPR005543">
    <property type="entry name" value="PASTA_dom"/>
</dbReference>
<dbReference type="RefSeq" id="WP_192748817.1">
    <property type="nucleotide sequence ID" value="NZ_BAABJL010000190.1"/>
</dbReference>
<sequence length="623" mass="65837">MNPSHRADSGFSSDAERIVQSRLLAGRYALDAELGRGGMAVVWVGTDQRLGRTVAVKTLRSELATDETVQARFRREAQSAAALNHSSVVAVYDTGEEVLDGVSVPYIVMEYVEGRTLRDELGDARDDGQRMPPGRALEIIADVLEALEYSHRAGIIHRDIKPANVMLTPAGKAKVMDFGIARAMADASANLTQTAAVLGTAQYLSPEQARSEPVDARSDIYSSGCLLYELLTGRPPFVGDPVSVVYQHVQEEPQPPSTLQPQVSAEAESITLKALRKDPLDRYQSAAQMRADVDLALAGHKLGPAPPRPQEATPPPLPPTTTMPSPTIDGPDTNGTESHHGRTRPRMRWYAFAAVVLVVLGAAAAVGSWMFGGRTDTVAVPTLTGTTTTQARMALDSSQLELGKTSLTASDEVPKGQIIAQHPEPAHSAAVGSTVDVTVSSGKPKGGIPDVIGERVAQARTTLETSGFRVRDLEDTDSRKPAGEVTRVDPPGGSVVPKGSLVTLYHSTGLISVPNVRHRNEAEAQAILTAAGFKVNKIPQDSADADPGTVTFQIPEPGTHRSAGTRVSIVVAHKPKRAPTPTPEPIPSPAPTSSPVPPPGPSPTPSPSPTGPWLPLPDLPGPL</sequence>
<feature type="compositionally biased region" description="Pro residues" evidence="11">
    <location>
        <begin position="304"/>
        <end position="321"/>
    </location>
</feature>
<feature type="compositionally biased region" description="Pro residues" evidence="11">
    <location>
        <begin position="578"/>
        <end position="623"/>
    </location>
</feature>
<dbReference type="Pfam" id="PF00069">
    <property type="entry name" value="Pkinase"/>
    <property type="match status" value="1"/>
</dbReference>
<feature type="domain" description="PASTA" evidence="14">
    <location>
        <begin position="442"/>
        <end position="508"/>
    </location>
</feature>
<protein>
    <recommendedName>
        <fullName evidence="1">non-specific serine/threonine protein kinase</fullName>
        <ecNumber evidence="1">2.7.11.1</ecNumber>
    </recommendedName>
</protein>
<keyword evidence="12" id="KW-1133">Transmembrane helix</keyword>